<gene>
    <name evidence="1" type="ORF">IQ229_05255</name>
</gene>
<dbReference type="EMBL" id="JADEXF010000115">
    <property type="protein sequence ID" value="MBE9104370.1"/>
    <property type="molecule type" value="Genomic_DNA"/>
</dbReference>
<sequence length="54" mass="6123">MFSSSNFRCELTAAHCDRLHENVKTLGVLTYTQIPPLALRSHTFNPLQNPPQAR</sequence>
<dbReference type="RefSeq" id="WP_194041912.1">
    <property type="nucleotide sequence ID" value="NZ_JADEXF010000115.1"/>
</dbReference>
<keyword evidence="2" id="KW-1185">Reference proteome</keyword>
<dbReference type="Proteomes" id="UP000647836">
    <property type="component" value="Unassembled WGS sequence"/>
</dbReference>
<organism evidence="1 2">
    <name type="scientific">Nostoc cf. edaphicum LEGE 07299</name>
    <dbReference type="NCBI Taxonomy" id="2777974"/>
    <lineage>
        <taxon>Bacteria</taxon>
        <taxon>Bacillati</taxon>
        <taxon>Cyanobacteriota</taxon>
        <taxon>Cyanophyceae</taxon>
        <taxon>Nostocales</taxon>
        <taxon>Nostocaceae</taxon>
        <taxon>Nostoc</taxon>
    </lineage>
</organism>
<proteinExistence type="predicted"/>
<evidence type="ECO:0000313" key="2">
    <source>
        <dbReference type="Proteomes" id="UP000647836"/>
    </source>
</evidence>
<name>A0ABR9TXH2_9NOSO</name>
<protein>
    <submittedName>
        <fullName evidence="1">Uncharacterized protein</fullName>
    </submittedName>
</protein>
<reference evidence="1 2" key="1">
    <citation type="submission" date="2020-10" db="EMBL/GenBank/DDBJ databases">
        <authorList>
            <person name="Castelo-Branco R."/>
            <person name="Eusebio N."/>
            <person name="Adriana R."/>
            <person name="Vieira A."/>
            <person name="Brugerolle De Fraissinette N."/>
            <person name="Rezende De Castro R."/>
            <person name="Schneider M.P."/>
            <person name="Vasconcelos V."/>
            <person name="Leao P.N."/>
        </authorList>
    </citation>
    <scope>NUCLEOTIDE SEQUENCE [LARGE SCALE GENOMIC DNA]</scope>
    <source>
        <strain evidence="1 2">LEGE 07299</strain>
    </source>
</reference>
<evidence type="ECO:0000313" key="1">
    <source>
        <dbReference type="EMBL" id="MBE9104370.1"/>
    </source>
</evidence>
<accession>A0ABR9TXH2</accession>
<comment type="caution">
    <text evidence="1">The sequence shown here is derived from an EMBL/GenBank/DDBJ whole genome shotgun (WGS) entry which is preliminary data.</text>
</comment>